<dbReference type="STRING" id="1909395.BKM31_14850"/>
<keyword evidence="1" id="KW-0472">Membrane</keyword>
<feature type="transmembrane region" description="Helical" evidence="1">
    <location>
        <begin position="43"/>
        <end position="62"/>
    </location>
</feature>
<evidence type="ECO:0000256" key="1">
    <source>
        <dbReference type="SAM" id="Phobius"/>
    </source>
</evidence>
<proteinExistence type="predicted"/>
<dbReference type="KEGG" id="noa:BKM31_14850"/>
<sequence length="152" mass="16351">MRKILNIAHVYMIVGLVSGLYYREMTKLTGFTGDTQLGVVHTHLLALGMLFFLVVLALEKLFALTSVRLFGWFFWVYNAGLTVTVLMMTLHGTLTVLGKPSGEAIAIVSGLGHVLLTVGLILLFVTLGKRIPARSASAGEPATAGTPQHAAR</sequence>
<feature type="transmembrane region" description="Helical" evidence="1">
    <location>
        <begin position="7"/>
        <end position="23"/>
    </location>
</feature>
<dbReference type="InterPro" id="IPR021299">
    <property type="entry name" value="DUF2871"/>
</dbReference>
<evidence type="ECO:0000313" key="2">
    <source>
        <dbReference type="EMBL" id="AQZ62566.1"/>
    </source>
</evidence>
<evidence type="ECO:0000313" key="3">
    <source>
        <dbReference type="Proteomes" id="UP000190797"/>
    </source>
</evidence>
<gene>
    <name evidence="2" type="ORF">BKM31_14850</name>
</gene>
<dbReference type="EMBL" id="CP017717">
    <property type="protein sequence ID" value="AQZ62566.1"/>
    <property type="molecule type" value="Genomic_DNA"/>
</dbReference>
<keyword evidence="3" id="KW-1185">Reference proteome</keyword>
<dbReference type="Proteomes" id="UP000190797">
    <property type="component" value="Chromosome"/>
</dbReference>
<feature type="transmembrane region" description="Helical" evidence="1">
    <location>
        <begin position="69"/>
        <end position="92"/>
    </location>
</feature>
<evidence type="ECO:0008006" key="4">
    <source>
        <dbReference type="Google" id="ProtNLM"/>
    </source>
</evidence>
<organism evidence="2 3">
    <name type="scientific">[Actinomadura] parvosata subsp. kistnae</name>
    <dbReference type="NCBI Taxonomy" id="1909395"/>
    <lineage>
        <taxon>Bacteria</taxon>
        <taxon>Bacillati</taxon>
        <taxon>Actinomycetota</taxon>
        <taxon>Actinomycetes</taxon>
        <taxon>Streptosporangiales</taxon>
        <taxon>Streptosporangiaceae</taxon>
        <taxon>Nonomuraea</taxon>
    </lineage>
</organism>
<keyword evidence="1" id="KW-0812">Transmembrane</keyword>
<reference evidence="3" key="1">
    <citation type="journal article" date="2017" name="Med. Chem. Commun.">
        <title>Nonomuraea sp. ATCC 55076 harbours the largest actinomycete chromosome to date and the kistamicin biosynthetic gene cluster.</title>
        <authorList>
            <person name="Nazari B."/>
            <person name="Forneris C.C."/>
            <person name="Gibson M.I."/>
            <person name="Moon K."/>
            <person name="Schramma K.R."/>
            <person name="Seyedsayamdost M.R."/>
        </authorList>
    </citation>
    <scope>NUCLEOTIDE SEQUENCE [LARGE SCALE GENOMIC DNA]</scope>
    <source>
        <strain evidence="3">ATCC 55076</strain>
    </source>
</reference>
<dbReference type="RefSeq" id="WP_080038721.1">
    <property type="nucleotide sequence ID" value="NZ_CP017717.1"/>
</dbReference>
<accession>A0A1U9ZX86</accession>
<dbReference type="OrthoDB" id="1644899at2"/>
<dbReference type="AlphaFoldDB" id="A0A1U9ZX86"/>
<dbReference type="Pfam" id="PF11070">
    <property type="entry name" value="DUF2871"/>
    <property type="match status" value="1"/>
</dbReference>
<name>A0A1U9ZX86_9ACTN</name>
<keyword evidence="1" id="KW-1133">Transmembrane helix</keyword>
<feature type="transmembrane region" description="Helical" evidence="1">
    <location>
        <begin position="104"/>
        <end position="125"/>
    </location>
</feature>
<protein>
    <recommendedName>
        <fullName evidence="4">DUF2871 domain-containing protein</fullName>
    </recommendedName>
</protein>